<dbReference type="SUPFAM" id="SSF89550">
    <property type="entry name" value="PHP domain-like"/>
    <property type="match status" value="1"/>
</dbReference>
<dbReference type="InterPro" id="IPR054787">
    <property type="entry name" value="TrlF_ATPase"/>
</dbReference>
<dbReference type="CDD" id="cd00267">
    <property type="entry name" value="ABC_ATPase"/>
    <property type="match status" value="1"/>
</dbReference>
<keyword evidence="1" id="KW-0175">Coiled coil</keyword>
<reference evidence="2 3" key="1">
    <citation type="journal article" date="2014" name="ISME J.">
        <title>Candidatus Competibacter-lineage genomes retrieved from metagenomes reveal functional metabolic diversity.</title>
        <authorList>
            <person name="McIlroy S.J."/>
            <person name="Albertsen M."/>
            <person name="Andresen E.K."/>
            <person name="Saunders A.M."/>
            <person name="Kristiansen R."/>
            <person name="Stokholm-Bjerregaard M."/>
            <person name="Nielsen K.L."/>
            <person name="Nielsen P.H."/>
        </authorList>
    </citation>
    <scope>NUCLEOTIDE SEQUENCE [LARGE SCALE GENOMIC DNA]</scope>
    <source>
        <strain evidence="2 3">Run_B_J11</strain>
    </source>
</reference>
<accession>A0A7U7GF48</accession>
<dbReference type="SUPFAM" id="SSF52540">
    <property type="entry name" value="P-loop containing nucleoside triphosphate hydrolases"/>
    <property type="match status" value="1"/>
</dbReference>
<dbReference type="RefSeq" id="WP_034435870.1">
    <property type="nucleotide sequence ID" value="NZ_CBTK010000293.1"/>
</dbReference>
<dbReference type="NCBIfam" id="NF045780">
    <property type="entry name" value="TrlF_fam_ATP"/>
    <property type="match status" value="1"/>
</dbReference>
<dbReference type="Proteomes" id="UP000019184">
    <property type="component" value="Unassembled WGS sequence"/>
</dbReference>
<dbReference type="OrthoDB" id="9791620at2"/>
<evidence type="ECO:0000256" key="1">
    <source>
        <dbReference type="SAM" id="Coils"/>
    </source>
</evidence>
<dbReference type="AlphaFoldDB" id="A0A7U7GF48"/>
<evidence type="ECO:0000313" key="3">
    <source>
        <dbReference type="Proteomes" id="UP000019184"/>
    </source>
</evidence>
<dbReference type="Gene3D" id="3.40.50.300">
    <property type="entry name" value="P-loop containing nucleotide triphosphate hydrolases"/>
    <property type="match status" value="2"/>
</dbReference>
<dbReference type="EMBL" id="CBTK010000293">
    <property type="protein sequence ID" value="CDH47119.1"/>
    <property type="molecule type" value="Genomic_DNA"/>
</dbReference>
<name>A0A7U7GF48_9GAMM</name>
<dbReference type="Gene3D" id="3.20.20.140">
    <property type="entry name" value="Metal-dependent hydrolases"/>
    <property type="match status" value="1"/>
</dbReference>
<protein>
    <submittedName>
        <fullName evidence="2">ABC transporter</fullName>
    </submittedName>
</protein>
<keyword evidence="3" id="KW-1185">Reference proteome</keyword>
<dbReference type="InterPro" id="IPR016195">
    <property type="entry name" value="Pol/histidinol_Pase-like"/>
</dbReference>
<gene>
    <name evidence="2" type="ORF">BN874_750013</name>
</gene>
<sequence>MPTPIYPRGSEWRKWDLQVHTPFSSLNNGFGSDFPAYAKQLIERACKDDIAVVGITDYFTIQGYTELKKLLADESTLKALVGEYLAERAAGILFLPNIELRLSTIIRNPKGADSRVNFHVLFSDAVSPAHIEEHFLRELKFTADANTGSEDERWALNPQNLAELGKRLKTHHANFQGQTDLFVGMMNAIIDHSEVSKILENKTSFFKDRYLLCLPCDEDLSKCSWDGQGHWARKQLIQKSHVLISSNDGTRAFALGKRHASLEEFKTEFKTLKPCIHSSDSHTFNEMFCPDKGRHTWIKADPTFHGLRQILNEPEDRVFVGDIPPSLKRAARHATRIATTVGIKKTATATTTEKWFDSSIRLNSELVAVIGNKGSGKSALSDILGLLGNTPRYEAFSFLTPEKFRHPKNKISRQFEASLTWADGTTDAVPNLDVNPSADAVEKVKYIPQSYLESICNEIGAGKDGRFYNELQQVIFSHVPEVDRLGFGTLDELLTHRSEETNQAIAQFVANLQESNALIVAKEERSLPQHKKAIEAQLAEKNRELDAHTATRPADVPKPDADPTALQQSKVATEELEKKQAELKALELEIADLRASDLAAAKKHSTAEKLAGKLKNLERHVEAFLAEAKLEFDELGIAASDVVAFKVDLATIAALLKTLVADRAAIALKLLPDTNSGSEFKRKAVVTEIEDLQAKLSAPQRAYQAYLQVLKEWETGKAKIIGTDNSPGSIKYLQKQLSDLDGLPAYLKTLRKQRNRKLLEIFREKQKLRAYYETYYGAVQNFLKHHPLAASERFQLTFNVSMAESGFSEALLKRLNHRKVGPFMGDEDGAAEMKRLLDNTNFDSALGTLRFTKALFAKMAERDGKTLLVKDQLRQGVTVQEIYDFVFSLGFLSPIYNLQWDGKGLEQLSPGERGNLLLIFYLLVDQDDIPLVIDQPEENLDNQTVFKTLVPCIKDAKKRRQIVMVTHNPNLAVVCDAEQIICAEMQKDHENGVTYISGSIEDPIINGRIVDILEGTRPAFDKRDDKYLP</sequence>
<proteinExistence type="predicted"/>
<comment type="caution">
    <text evidence="2">The sequence shown here is derived from an EMBL/GenBank/DDBJ whole genome shotgun (WGS) entry which is preliminary data.</text>
</comment>
<organism evidence="2 3">
    <name type="scientific">Candidatus Contendobacter odensis Run_B_J11</name>
    <dbReference type="NCBI Taxonomy" id="1400861"/>
    <lineage>
        <taxon>Bacteria</taxon>
        <taxon>Pseudomonadati</taxon>
        <taxon>Pseudomonadota</taxon>
        <taxon>Gammaproteobacteria</taxon>
        <taxon>Candidatus Competibacteraceae</taxon>
        <taxon>Candidatus Contendibacter</taxon>
    </lineage>
</organism>
<dbReference type="InterPro" id="IPR027417">
    <property type="entry name" value="P-loop_NTPase"/>
</dbReference>
<evidence type="ECO:0000313" key="2">
    <source>
        <dbReference type="EMBL" id="CDH47119.1"/>
    </source>
</evidence>
<feature type="coiled-coil region" evidence="1">
    <location>
        <begin position="531"/>
        <end position="627"/>
    </location>
</feature>